<keyword evidence="1" id="KW-1133">Transmembrane helix</keyword>
<name>A0ABZ1F8L8_9ACTN</name>
<sequence>MRRPRTGTEPVTARSPLRLRLILASAALVVFAAAAVGLAMGVRSAGPHDSPSPTVLLVLAVVCGVLAIAAMLDLVVVIRRLRSERTTGS</sequence>
<organism evidence="2 3">
    <name type="scientific">Streptomyces decoyicus</name>
    <dbReference type="NCBI Taxonomy" id="249567"/>
    <lineage>
        <taxon>Bacteria</taxon>
        <taxon>Bacillati</taxon>
        <taxon>Actinomycetota</taxon>
        <taxon>Actinomycetes</taxon>
        <taxon>Kitasatosporales</taxon>
        <taxon>Streptomycetaceae</taxon>
        <taxon>Streptomyces</taxon>
    </lineage>
</organism>
<evidence type="ECO:0000313" key="3">
    <source>
        <dbReference type="Proteomes" id="UP001344251"/>
    </source>
</evidence>
<feature type="transmembrane region" description="Helical" evidence="1">
    <location>
        <begin position="21"/>
        <end position="42"/>
    </location>
</feature>
<dbReference type="InterPro" id="IPR045924">
    <property type="entry name" value="DUF6343"/>
</dbReference>
<feature type="transmembrane region" description="Helical" evidence="1">
    <location>
        <begin position="54"/>
        <end position="78"/>
    </location>
</feature>
<gene>
    <name evidence="2" type="ORF">OG863_00930</name>
</gene>
<keyword evidence="1" id="KW-0812">Transmembrane</keyword>
<protein>
    <submittedName>
        <fullName evidence="2">DUF6343 family protein</fullName>
    </submittedName>
</protein>
<keyword evidence="3" id="KW-1185">Reference proteome</keyword>
<dbReference type="Pfam" id="PF19870">
    <property type="entry name" value="DUF6343"/>
    <property type="match status" value="1"/>
</dbReference>
<dbReference type="RefSeq" id="WP_326615787.1">
    <property type="nucleotide sequence ID" value="NZ_CP109106.1"/>
</dbReference>
<accession>A0ABZ1F8L8</accession>
<keyword evidence="1" id="KW-0472">Membrane</keyword>
<proteinExistence type="predicted"/>
<evidence type="ECO:0000313" key="2">
    <source>
        <dbReference type="EMBL" id="WSB66658.1"/>
    </source>
</evidence>
<reference evidence="2 3" key="1">
    <citation type="submission" date="2022-10" db="EMBL/GenBank/DDBJ databases">
        <title>The complete genomes of actinobacterial strains from the NBC collection.</title>
        <authorList>
            <person name="Joergensen T.S."/>
            <person name="Alvarez Arevalo M."/>
            <person name="Sterndorff E.B."/>
            <person name="Faurdal D."/>
            <person name="Vuksanovic O."/>
            <person name="Mourched A.-S."/>
            <person name="Charusanti P."/>
            <person name="Shaw S."/>
            <person name="Blin K."/>
            <person name="Weber T."/>
        </authorList>
    </citation>
    <scope>NUCLEOTIDE SEQUENCE [LARGE SCALE GENOMIC DNA]</scope>
    <source>
        <strain evidence="2 3">NBC 01774</strain>
    </source>
</reference>
<dbReference type="EMBL" id="CP109106">
    <property type="protein sequence ID" value="WSB66658.1"/>
    <property type="molecule type" value="Genomic_DNA"/>
</dbReference>
<dbReference type="Proteomes" id="UP001344251">
    <property type="component" value="Chromosome"/>
</dbReference>
<evidence type="ECO:0000256" key="1">
    <source>
        <dbReference type="SAM" id="Phobius"/>
    </source>
</evidence>